<evidence type="ECO:0000256" key="2">
    <source>
        <dbReference type="ARBA" id="ARBA00022679"/>
    </source>
</evidence>
<dbReference type="EC" id="2.4.2.18" evidence="4"/>
<feature type="binding site" evidence="4">
    <location>
        <position position="227"/>
    </location>
    <ligand>
        <name>Mg(2+)</name>
        <dbReference type="ChEBI" id="CHEBI:18420"/>
        <label>2</label>
    </ligand>
</feature>
<keyword evidence="4" id="KW-0028">Amino-acid biosynthesis</keyword>
<comment type="similarity">
    <text evidence="4">Belongs to the anthranilate phosphoribosyltransferase family.</text>
</comment>
<keyword evidence="1 4" id="KW-0328">Glycosyltransferase</keyword>
<accession>A0ABX8WPI0</accession>
<evidence type="ECO:0000256" key="3">
    <source>
        <dbReference type="ARBA" id="ARBA00022822"/>
    </source>
</evidence>
<dbReference type="RefSeq" id="WP_220379820.1">
    <property type="nucleotide sequence ID" value="NZ_CP080544.1"/>
</dbReference>
<feature type="domain" description="Glycosyl transferase family 3" evidence="5">
    <location>
        <begin position="72"/>
        <end position="331"/>
    </location>
</feature>
<sequence length="343" mass="37251">MTLLTTHNPIQPLPAQTAAELMRMYIDQDTDPLLVGACLALMAQREPRAEELYAFADELLKVAQTFERPGLRVLDTCGTGGDGASTANLSTLAALLLAHLGVPVAKHGNRAATSLCGSADVLEGLGYQLDRTPQALAEDLVQHRFAFLFAPRYHPLLGRLKEIRSRLGIPTIFNVLGPLLNPARPPLQVLGVSRRSLMQPMAQALAMQGIERAFVVHGLSAEGRGMDELSIEGPSFVVEVRGDRVFEEKTLVPRELGMVMPAQHALRVESKDEAIRVAAGLLEGESHPDFNADVADAVALQSALGLLLHRDQSLDALQDSLQESRQTLKRGFTAPFQREMPHA</sequence>
<organism evidence="6 7">
    <name type="scientific">Lysobacter soyae</name>
    <dbReference type="NCBI Taxonomy" id="2764185"/>
    <lineage>
        <taxon>Bacteria</taxon>
        <taxon>Pseudomonadati</taxon>
        <taxon>Pseudomonadota</taxon>
        <taxon>Gammaproteobacteria</taxon>
        <taxon>Lysobacterales</taxon>
        <taxon>Lysobacteraceae</taxon>
        <taxon>Lysobacter</taxon>
    </lineage>
</organism>
<dbReference type="PANTHER" id="PTHR43285">
    <property type="entry name" value="ANTHRANILATE PHOSPHORIBOSYLTRANSFERASE"/>
    <property type="match status" value="1"/>
</dbReference>
<feature type="binding site" evidence="4">
    <location>
        <position position="86"/>
    </location>
    <ligand>
        <name>5-phospho-alpha-D-ribose 1-diphosphate</name>
        <dbReference type="ChEBI" id="CHEBI:58017"/>
    </ligand>
</feature>
<feature type="binding site" evidence="4">
    <location>
        <position position="78"/>
    </location>
    <ligand>
        <name>5-phospho-alpha-D-ribose 1-diphosphate</name>
        <dbReference type="ChEBI" id="CHEBI:58017"/>
    </ligand>
</feature>
<feature type="binding site" evidence="4">
    <location>
        <position position="118"/>
    </location>
    <ligand>
        <name>5-phospho-alpha-D-ribose 1-diphosphate</name>
        <dbReference type="ChEBI" id="CHEBI:58017"/>
    </ligand>
</feature>
<reference evidence="6 7" key="1">
    <citation type="submission" date="2021-08" db="EMBL/GenBank/DDBJ databases">
        <title>Lysobacter sp. strain CJ11 Genome sequencing and assembly.</title>
        <authorList>
            <person name="Kim I."/>
        </authorList>
    </citation>
    <scope>NUCLEOTIDE SEQUENCE [LARGE SCALE GENOMIC DNA]</scope>
    <source>
        <strain evidence="6 7">CJ11</strain>
    </source>
</reference>
<dbReference type="InterPro" id="IPR035902">
    <property type="entry name" value="Nuc_phospho_transferase"/>
</dbReference>
<evidence type="ECO:0000313" key="6">
    <source>
        <dbReference type="EMBL" id="QYR53001.1"/>
    </source>
</evidence>
<keyword evidence="3 4" id="KW-0822">Tryptophan biosynthesis</keyword>
<evidence type="ECO:0000256" key="1">
    <source>
        <dbReference type="ARBA" id="ARBA00022676"/>
    </source>
</evidence>
<dbReference type="EMBL" id="CP080544">
    <property type="protein sequence ID" value="QYR53001.1"/>
    <property type="molecule type" value="Genomic_DNA"/>
</dbReference>
<feature type="binding site" evidence="4">
    <location>
        <position position="228"/>
    </location>
    <ligand>
        <name>Mg(2+)</name>
        <dbReference type="ChEBI" id="CHEBI:18420"/>
        <label>2</label>
    </ligand>
</feature>
<dbReference type="InterPro" id="IPR005940">
    <property type="entry name" value="Anthranilate_Pribosyl_Tfrase"/>
</dbReference>
<evidence type="ECO:0000259" key="5">
    <source>
        <dbReference type="Pfam" id="PF00591"/>
    </source>
</evidence>
<dbReference type="NCBIfam" id="TIGR01245">
    <property type="entry name" value="trpD"/>
    <property type="match status" value="1"/>
</dbReference>
<keyword evidence="4" id="KW-0057">Aromatic amino acid biosynthesis</keyword>
<gene>
    <name evidence="4 6" type="primary">trpD</name>
    <name evidence="6" type="ORF">H8L67_00290</name>
</gene>
<keyword evidence="2 4" id="KW-0808">Transferase</keyword>
<feature type="binding site" evidence="4">
    <location>
        <position position="90"/>
    </location>
    <ligand>
        <name>Mg(2+)</name>
        <dbReference type="ChEBI" id="CHEBI:18420"/>
        <label>1</label>
    </ligand>
</feature>
<dbReference type="SUPFAM" id="SSF47648">
    <property type="entry name" value="Nucleoside phosphorylase/phosphoribosyltransferase N-terminal domain"/>
    <property type="match status" value="1"/>
</dbReference>
<keyword evidence="4" id="KW-0460">Magnesium</keyword>
<evidence type="ECO:0000256" key="4">
    <source>
        <dbReference type="HAMAP-Rule" id="MF_00211"/>
    </source>
</evidence>
<evidence type="ECO:0000313" key="7">
    <source>
        <dbReference type="Proteomes" id="UP000824755"/>
    </source>
</evidence>
<comment type="cofactor">
    <cofactor evidence="4">
        <name>Mg(2+)</name>
        <dbReference type="ChEBI" id="CHEBI:18420"/>
    </cofactor>
    <text evidence="4">Binds 2 magnesium ions per monomer.</text>
</comment>
<comment type="catalytic activity">
    <reaction evidence="4">
        <text>N-(5-phospho-beta-D-ribosyl)anthranilate + diphosphate = 5-phospho-alpha-D-ribose 1-diphosphate + anthranilate</text>
        <dbReference type="Rhea" id="RHEA:11768"/>
        <dbReference type="ChEBI" id="CHEBI:16567"/>
        <dbReference type="ChEBI" id="CHEBI:18277"/>
        <dbReference type="ChEBI" id="CHEBI:33019"/>
        <dbReference type="ChEBI" id="CHEBI:58017"/>
        <dbReference type="EC" id="2.4.2.18"/>
    </reaction>
</comment>
<dbReference type="HAMAP" id="MF_00211">
    <property type="entry name" value="TrpD"/>
    <property type="match status" value="1"/>
</dbReference>
<dbReference type="Gene3D" id="1.20.970.10">
    <property type="entry name" value="Transferase, Pyrimidine Nucleoside Phosphorylase, Chain C"/>
    <property type="match status" value="1"/>
</dbReference>
<feature type="binding site" evidence="4">
    <location>
        <position position="109"/>
    </location>
    <ligand>
        <name>anthranilate</name>
        <dbReference type="ChEBI" id="CHEBI:16567"/>
        <label>1</label>
    </ligand>
</feature>
<feature type="binding site" evidence="4">
    <location>
        <position position="164"/>
    </location>
    <ligand>
        <name>anthranilate</name>
        <dbReference type="ChEBI" id="CHEBI:16567"/>
        <label>2</label>
    </ligand>
</feature>
<dbReference type="GO" id="GO:0004048">
    <property type="term" value="F:anthranilate phosphoribosyltransferase activity"/>
    <property type="evidence" value="ECO:0007669"/>
    <property type="project" value="UniProtKB-EC"/>
</dbReference>
<dbReference type="InterPro" id="IPR036320">
    <property type="entry name" value="Glycosyl_Trfase_fam3_N_dom_sf"/>
</dbReference>
<proteinExistence type="inferred from homology"/>
<dbReference type="PANTHER" id="PTHR43285:SF2">
    <property type="entry name" value="ANTHRANILATE PHOSPHORIBOSYLTRANSFERASE"/>
    <property type="match status" value="1"/>
</dbReference>
<comment type="subunit">
    <text evidence="4">Homodimer.</text>
</comment>
<feature type="binding site" evidence="4">
    <location>
        <position position="228"/>
    </location>
    <ligand>
        <name>Mg(2+)</name>
        <dbReference type="ChEBI" id="CHEBI:18420"/>
        <label>1</label>
    </ligand>
</feature>
<keyword evidence="7" id="KW-1185">Reference proteome</keyword>
<feature type="binding site" evidence="4">
    <location>
        <position position="78"/>
    </location>
    <ligand>
        <name>anthranilate</name>
        <dbReference type="ChEBI" id="CHEBI:16567"/>
        <label>1</label>
    </ligand>
</feature>
<dbReference type="SUPFAM" id="SSF52418">
    <property type="entry name" value="Nucleoside phosphorylase/phosphoribosyltransferase catalytic domain"/>
    <property type="match status" value="1"/>
</dbReference>
<dbReference type="Proteomes" id="UP000824755">
    <property type="component" value="Chromosome"/>
</dbReference>
<comment type="caution">
    <text evidence="4">Lacks conserved residue(s) required for the propagation of feature annotation.</text>
</comment>
<name>A0ABX8WPI0_9GAMM</name>
<dbReference type="Pfam" id="PF00591">
    <property type="entry name" value="Glycos_transf_3"/>
    <property type="match status" value="1"/>
</dbReference>
<keyword evidence="4" id="KW-0479">Metal-binding</keyword>
<feature type="binding site" evidence="4">
    <location>
        <begin position="81"/>
        <end position="82"/>
    </location>
    <ligand>
        <name>5-phospho-alpha-D-ribose 1-diphosphate</name>
        <dbReference type="ChEBI" id="CHEBI:58017"/>
    </ligand>
</feature>
<feature type="binding site" evidence="4">
    <location>
        <begin position="106"/>
        <end position="114"/>
    </location>
    <ligand>
        <name>5-phospho-alpha-D-ribose 1-diphosphate</name>
        <dbReference type="ChEBI" id="CHEBI:58017"/>
    </ligand>
</feature>
<protein>
    <recommendedName>
        <fullName evidence="4">Anthranilate phosphoribosyltransferase</fullName>
        <ecNumber evidence="4">2.4.2.18</ecNumber>
    </recommendedName>
</protein>
<dbReference type="Gene3D" id="3.40.1030.10">
    <property type="entry name" value="Nucleoside phosphorylase/phosphoribosyltransferase catalytic domain"/>
    <property type="match status" value="1"/>
</dbReference>
<comment type="pathway">
    <text evidence="4">Amino-acid biosynthesis; L-tryptophan biosynthesis; L-tryptophan from chorismate: step 2/5.</text>
</comment>
<dbReference type="InterPro" id="IPR000312">
    <property type="entry name" value="Glycosyl_Trfase_fam3"/>
</dbReference>
<comment type="function">
    <text evidence="4">Catalyzes the transfer of the phosphoribosyl group of 5-phosphorylribose-1-pyrophosphate (PRPP) to anthranilate to yield N-(5'-phosphoribosyl)-anthranilate (PRA).</text>
</comment>
<feature type="binding site" evidence="4">
    <location>
        <begin position="88"/>
        <end position="91"/>
    </location>
    <ligand>
        <name>5-phospho-alpha-D-ribose 1-diphosphate</name>
        <dbReference type="ChEBI" id="CHEBI:58017"/>
    </ligand>
</feature>